<feature type="coiled-coil region" evidence="1">
    <location>
        <begin position="51"/>
        <end position="78"/>
    </location>
</feature>
<name>A0A4Y2EVL3_ARAVE</name>
<organism evidence="3 4">
    <name type="scientific">Araneus ventricosus</name>
    <name type="common">Orbweaver spider</name>
    <name type="synonym">Epeira ventricosa</name>
    <dbReference type="NCBI Taxonomy" id="182803"/>
    <lineage>
        <taxon>Eukaryota</taxon>
        <taxon>Metazoa</taxon>
        <taxon>Ecdysozoa</taxon>
        <taxon>Arthropoda</taxon>
        <taxon>Chelicerata</taxon>
        <taxon>Arachnida</taxon>
        <taxon>Araneae</taxon>
        <taxon>Araneomorphae</taxon>
        <taxon>Entelegynae</taxon>
        <taxon>Araneoidea</taxon>
        <taxon>Araneidae</taxon>
        <taxon>Araneus</taxon>
    </lineage>
</organism>
<gene>
    <name evidence="3" type="ORF">AVEN_101613_2</name>
</gene>
<protein>
    <submittedName>
        <fullName evidence="3">Uncharacterized protein</fullName>
    </submittedName>
</protein>
<evidence type="ECO:0000256" key="1">
    <source>
        <dbReference type="SAM" id="Coils"/>
    </source>
</evidence>
<evidence type="ECO:0000313" key="3">
    <source>
        <dbReference type="EMBL" id="GBM33270.1"/>
    </source>
</evidence>
<dbReference type="AlphaFoldDB" id="A0A4Y2EVL3"/>
<dbReference type="EMBL" id="BGPR01000730">
    <property type="protein sequence ID" value="GBM33270.1"/>
    <property type="molecule type" value="Genomic_DNA"/>
</dbReference>
<keyword evidence="1" id="KW-0175">Coiled coil</keyword>
<reference evidence="3 4" key="1">
    <citation type="journal article" date="2019" name="Sci. Rep.">
        <title>Orb-weaving spider Araneus ventricosus genome elucidates the spidroin gene catalogue.</title>
        <authorList>
            <person name="Kono N."/>
            <person name="Nakamura H."/>
            <person name="Ohtoshi R."/>
            <person name="Moran D.A.P."/>
            <person name="Shinohara A."/>
            <person name="Yoshida Y."/>
            <person name="Fujiwara M."/>
            <person name="Mori M."/>
            <person name="Tomita M."/>
            <person name="Arakawa K."/>
        </authorList>
    </citation>
    <scope>NUCLEOTIDE SEQUENCE [LARGE SCALE GENOMIC DNA]</scope>
</reference>
<keyword evidence="4" id="KW-1185">Reference proteome</keyword>
<proteinExistence type="predicted"/>
<sequence>MIYPNFFLSPSGTIPIITSTTTPPPTTTPPEDEFTTLPPCTTDEADIFPDILDFTDEYEEEDNRADLYQEEEDQYESKSGYFRFQ</sequence>
<dbReference type="Proteomes" id="UP000499080">
    <property type="component" value="Unassembled WGS sequence"/>
</dbReference>
<feature type="region of interest" description="Disordered" evidence="2">
    <location>
        <begin position="13"/>
        <end position="39"/>
    </location>
</feature>
<comment type="caution">
    <text evidence="3">The sequence shown here is derived from an EMBL/GenBank/DDBJ whole genome shotgun (WGS) entry which is preliminary data.</text>
</comment>
<evidence type="ECO:0000313" key="4">
    <source>
        <dbReference type="Proteomes" id="UP000499080"/>
    </source>
</evidence>
<accession>A0A4Y2EVL3</accession>
<evidence type="ECO:0000256" key="2">
    <source>
        <dbReference type="SAM" id="MobiDB-lite"/>
    </source>
</evidence>